<keyword evidence="2" id="KW-1185">Reference proteome</keyword>
<evidence type="ECO:0000313" key="1">
    <source>
        <dbReference type="EMBL" id="MBT1704084.1"/>
    </source>
</evidence>
<evidence type="ECO:0000313" key="2">
    <source>
        <dbReference type="Proteomes" id="UP000772618"/>
    </source>
</evidence>
<dbReference type="EMBL" id="JAHESD010000025">
    <property type="protein sequence ID" value="MBT1704084.1"/>
    <property type="molecule type" value="Genomic_DNA"/>
</dbReference>
<proteinExistence type="predicted"/>
<reference evidence="1 2" key="1">
    <citation type="submission" date="2021-05" db="EMBL/GenBank/DDBJ databases">
        <title>A Polyphasic approach of four new species of the genus Ohtaekwangia: Ohtaekwangia histidinii sp. nov., Ohtaekwangia cretensis sp. nov., Ohtaekwangia indiensis sp. nov., Ohtaekwangia reichenbachii sp. nov. from diverse environment.</title>
        <authorList>
            <person name="Octaviana S."/>
        </authorList>
    </citation>
    <scope>NUCLEOTIDE SEQUENCE [LARGE SCALE GENOMIC DNA]</scope>
    <source>
        <strain evidence="1 2">PWU20</strain>
    </source>
</reference>
<comment type="caution">
    <text evidence="1">The sequence shown here is derived from an EMBL/GenBank/DDBJ whole genome shotgun (WGS) entry which is preliminary data.</text>
</comment>
<dbReference type="Proteomes" id="UP000772618">
    <property type="component" value="Unassembled WGS sequence"/>
</dbReference>
<gene>
    <name evidence="1" type="ORF">KK060_12395</name>
</gene>
<name>A0ABS5VT78_9BACT</name>
<protein>
    <submittedName>
        <fullName evidence="1">Uncharacterized protein</fullName>
    </submittedName>
</protein>
<organism evidence="1 2">
    <name type="scientific">Chryseosolibacter indicus</name>
    <dbReference type="NCBI Taxonomy" id="2782351"/>
    <lineage>
        <taxon>Bacteria</taxon>
        <taxon>Pseudomonadati</taxon>
        <taxon>Bacteroidota</taxon>
        <taxon>Cytophagia</taxon>
        <taxon>Cytophagales</taxon>
        <taxon>Chryseotaleaceae</taxon>
        <taxon>Chryseosolibacter</taxon>
    </lineage>
</organism>
<dbReference type="RefSeq" id="WP_254154047.1">
    <property type="nucleotide sequence ID" value="NZ_JAHESD010000025.1"/>
</dbReference>
<sequence>MARRNMPIDIVITKKIFKGPIHDTFKVLGGDYNKVSKKLQSNGISIGDANTMEEIWIKNNTTADELINLITE</sequence>
<accession>A0ABS5VT78</accession>